<keyword evidence="1" id="KW-0812">Transmembrane</keyword>
<evidence type="ECO:0000313" key="2">
    <source>
        <dbReference type="EMBL" id="PTB48612.1"/>
    </source>
</evidence>
<accession>A0A2T3ZUW0</accession>
<sequence>MRRYLPSYYVYYITITCSSRLDILMKINTFKCSYKRPGSIPEQFNARGIGKLSFIWQCLFIYFSVFGFINYPGRWWLIER</sequence>
<dbReference type="GeneID" id="36622899"/>
<organism evidence="2 3">
    <name type="scientific">Trichoderma harzianum CBS 226.95</name>
    <dbReference type="NCBI Taxonomy" id="983964"/>
    <lineage>
        <taxon>Eukaryota</taxon>
        <taxon>Fungi</taxon>
        <taxon>Dikarya</taxon>
        <taxon>Ascomycota</taxon>
        <taxon>Pezizomycotina</taxon>
        <taxon>Sordariomycetes</taxon>
        <taxon>Hypocreomycetidae</taxon>
        <taxon>Hypocreales</taxon>
        <taxon>Hypocreaceae</taxon>
        <taxon>Trichoderma</taxon>
    </lineage>
</organism>
<keyword evidence="1" id="KW-1133">Transmembrane helix</keyword>
<gene>
    <name evidence="2" type="ORF">M431DRAFT_325979</name>
</gene>
<dbReference type="RefSeq" id="XP_024768289.1">
    <property type="nucleotide sequence ID" value="XM_024914334.1"/>
</dbReference>
<protein>
    <submittedName>
        <fullName evidence="2">Uncharacterized protein</fullName>
    </submittedName>
</protein>
<keyword evidence="1" id="KW-0472">Membrane</keyword>
<proteinExistence type="predicted"/>
<evidence type="ECO:0000313" key="3">
    <source>
        <dbReference type="Proteomes" id="UP000241690"/>
    </source>
</evidence>
<reference evidence="2 3" key="1">
    <citation type="submission" date="2016-07" db="EMBL/GenBank/DDBJ databases">
        <title>Multiple horizontal gene transfer events from other fungi enriched the ability of initially mycotrophic Trichoderma (Ascomycota) to feed on dead plant biomass.</title>
        <authorList>
            <consortium name="DOE Joint Genome Institute"/>
            <person name="Aerts A."/>
            <person name="Atanasova L."/>
            <person name="Chenthamara K."/>
            <person name="Zhang J."/>
            <person name="Grujic M."/>
            <person name="Henrissat B."/>
            <person name="Kuo A."/>
            <person name="Salamov A."/>
            <person name="Lipzen A."/>
            <person name="Labutti K."/>
            <person name="Barry K."/>
            <person name="Miao Y."/>
            <person name="Rahimi M.J."/>
            <person name="Shen Q."/>
            <person name="Grigoriev I.V."/>
            <person name="Kubicek C.P."/>
            <person name="Druzhinina I.S."/>
        </authorList>
    </citation>
    <scope>NUCLEOTIDE SEQUENCE [LARGE SCALE GENOMIC DNA]</scope>
    <source>
        <strain evidence="2 3">CBS 226.95</strain>
    </source>
</reference>
<dbReference type="AlphaFoldDB" id="A0A2T3ZUW0"/>
<keyword evidence="3" id="KW-1185">Reference proteome</keyword>
<name>A0A2T3ZUW0_TRIHA</name>
<evidence type="ECO:0000256" key="1">
    <source>
        <dbReference type="SAM" id="Phobius"/>
    </source>
</evidence>
<feature type="transmembrane region" description="Helical" evidence="1">
    <location>
        <begin position="54"/>
        <end position="71"/>
    </location>
</feature>
<dbReference type="EMBL" id="KZ679698">
    <property type="protein sequence ID" value="PTB48612.1"/>
    <property type="molecule type" value="Genomic_DNA"/>
</dbReference>
<dbReference type="Proteomes" id="UP000241690">
    <property type="component" value="Unassembled WGS sequence"/>
</dbReference>